<dbReference type="GO" id="GO:0003677">
    <property type="term" value="F:DNA binding"/>
    <property type="evidence" value="ECO:0007669"/>
    <property type="project" value="UniProtKB-KW"/>
</dbReference>
<dbReference type="InterPro" id="IPR050807">
    <property type="entry name" value="TransReg_Diox_bact_type"/>
</dbReference>
<dbReference type="PANTHER" id="PTHR46797">
    <property type="entry name" value="HTH-TYPE TRANSCRIPTIONAL REGULATOR"/>
    <property type="match status" value="1"/>
</dbReference>
<dbReference type="PROSITE" id="PS50943">
    <property type="entry name" value="HTH_CROC1"/>
    <property type="match status" value="1"/>
</dbReference>
<dbReference type="Gene3D" id="1.10.260.40">
    <property type="entry name" value="lambda repressor-like DNA-binding domains"/>
    <property type="match status" value="1"/>
</dbReference>
<sequence>MTEVQFIEQDGHRAFAVVPIELWDRVKGLLEDLEDEALFAHAKASDDGHRIPAAVLDAELAGDHPVRAWRNHRRMTQDVLAARAGISKPYLSQLETRQRVGTTDAMSKLASALDVPVDDLIELPSSQSGKP</sequence>
<comment type="caution">
    <text evidence="2">The sequence shown here is derived from an EMBL/GenBank/DDBJ whole genome shotgun (WGS) entry which is preliminary data.</text>
</comment>
<dbReference type="InterPro" id="IPR001387">
    <property type="entry name" value="Cro/C1-type_HTH"/>
</dbReference>
<dbReference type="Pfam" id="PF01381">
    <property type="entry name" value="HTH_3"/>
    <property type="match status" value="1"/>
</dbReference>
<reference evidence="2 3" key="1">
    <citation type="submission" date="2019-09" db="EMBL/GenBank/DDBJ databases">
        <title>Draft genome sequences of 48 bacterial type strains from the CCUG.</title>
        <authorList>
            <person name="Tunovic T."/>
            <person name="Pineiro-Iglesias B."/>
            <person name="Unosson C."/>
            <person name="Inganas E."/>
            <person name="Ohlen M."/>
            <person name="Cardew S."/>
            <person name="Jensie-Markopoulos S."/>
            <person name="Salva-Serra F."/>
            <person name="Jaen-Luchoro D."/>
            <person name="Karlsson R."/>
            <person name="Svensson-Stadler L."/>
            <person name="Chun J."/>
            <person name="Moore E."/>
        </authorList>
    </citation>
    <scope>NUCLEOTIDE SEQUENCE [LARGE SCALE GENOMIC DNA]</scope>
    <source>
        <strain evidence="2 3">CCUG 65687</strain>
    </source>
</reference>
<dbReference type="SMART" id="SM00530">
    <property type="entry name" value="HTH_XRE"/>
    <property type="match status" value="1"/>
</dbReference>
<evidence type="ECO:0000313" key="2">
    <source>
        <dbReference type="EMBL" id="KAB0684561.1"/>
    </source>
</evidence>
<dbReference type="PANTHER" id="PTHR46797:SF1">
    <property type="entry name" value="METHYLPHOSPHONATE SYNTHASE"/>
    <property type="match status" value="1"/>
</dbReference>
<proteinExistence type="predicted"/>
<evidence type="ECO:0000256" key="1">
    <source>
        <dbReference type="ARBA" id="ARBA00023125"/>
    </source>
</evidence>
<dbReference type="GO" id="GO:0005829">
    <property type="term" value="C:cytosol"/>
    <property type="evidence" value="ECO:0007669"/>
    <property type="project" value="TreeGrafter"/>
</dbReference>
<dbReference type="Proteomes" id="UP000473571">
    <property type="component" value="Unassembled WGS sequence"/>
</dbReference>
<protein>
    <submittedName>
        <fullName evidence="2">Helix-turn-helix transcriptional regulator</fullName>
    </submittedName>
</protein>
<dbReference type="SUPFAM" id="SSF47413">
    <property type="entry name" value="lambda repressor-like DNA-binding domains"/>
    <property type="match status" value="1"/>
</dbReference>
<dbReference type="GO" id="GO:0003700">
    <property type="term" value="F:DNA-binding transcription factor activity"/>
    <property type="evidence" value="ECO:0007669"/>
    <property type="project" value="TreeGrafter"/>
</dbReference>
<keyword evidence="1" id="KW-0238">DNA-binding</keyword>
<dbReference type="InterPro" id="IPR010982">
    <property type="entry name" value="Lambda_DNA-bd_dom_sf"/>
</dbReference>
<dbReference type="CDD" id="cd00093">
    <property type="entry name" value="HTH_XRE"/>
    <property type="match status" value="1"/>
</dbReference>
<evidence type="ECO:0000313" key="3">
    <source>
        <dbReference type="Proteomes" id="UP000473571"/>
    </source>
</evidence>
<organism evidence="2 3">
    <name type="scientific">Burkholderia territorii</name>
    <dbReference type="NCBI Taxonomy" id="1503055"/>
    <lineage>
        <taxon>Bacteria</taxon>
        <taxon>Pseudomonadati</taxon>
        <taxon>Pseudomonadota</taxon>
        <taxon>Betaproteobacteria</taxon>
        <taxon>Burkholderiales</taxon>
        <taxon>Burkholderiaceae</taxon>
        <taxon>Burkholderia</taxon>
        <taxon>Burkholderia cepacia complex</taxon>
    </lineage>
</organism>
<dbReference type="RefSeq" id="WP_081060109.1">
    <property type="nucleotide sequence ID" value="NZ_CABVPO010000004.1"/>
</dbReference>
<name>A0A6L3NJR4_9BURK</name>
<dbReference type="EMBL" id="VZOL01000063">
    <property type="protein sequence ID" value="KAB0684561.1"/>
    <property type="molecule type" value="Genomic_DNA"/>
</dbReference>
<accession>A0A6L3NJR4</accession>
<dbReference type="AlphaFoldDB" id="A0A6L3NJR4"/>
<gene>
    <name evidence="2" type="ORF">F7R13_08270</name>
</gene>